<keyword evidence="2" id="KW-1185">Reference proteome</keyword>
<reference evidence="1 2" key="1">
    <citation type="journal article" date="2013" name="Genome Announc.">
        <title>Draft Genome Sequence of Helicobacter fennelliae Strain MRY12-0050, Isolated from a Bacteremia Patient.</title>
        <authorList>
            <person name="Rimbara E."/>
            <person name="Matsui M."/>
            <person name="Mori S."/>
            <person name="Suzuki S."/>
            <person name="Suzuki M."/>
            <person name="Kim H."/>
            <person name="Sekizuka T."/>
            <person name="Kuroda M."/>
            <person name="Shibayama K."/>
        </authorList>
    </citation>
    <scope>NUCLEOTIDE SEQUENCE [LARGE SCALE GENOMIC DNA]</scope>
    <source>
        <strain evidence="1 2">MRY12-0050</strain>
    </source>
</reference>
<dbReference type="AlphaFoldDB" id="T1DVK3"/>
<organism evidence="1 2">
    <name type="scientific">Helicobacter fennelliae MRY12-0050</name>
    <dbReference type="NCBI Taxonomy" id="1325130"/>
    <lineage>
        <taxon>Bacteria</taxon>
        <taxon>Pseudomonadati</taxon>
        <taxon>Campylobacterota</taxon>
        <taxon>Epsilonproteobacteria</taxon>
        <taxon>Campylobacterales</taxon>
        <taxon>Helicobacteraceae</taxon>
        <taxon>Helicobacter</taxon>
    </lineage>
</organism>
<proteinExistence type="predicted"/>
<gene>
    <name evidence="1" type="ORF">HFN_2230</name>
</gene>
<comment type="caution">
    <text evidence="1">The sequence shown here is derived from an EMBL/GenBank/DDBJ whole genome shotgun (WGS) entry which is preliminary data.</text>
</comment>
<name>T1DVK3_9HELI</name>
<dbReference type="STRING" id="1325130.HFN_2230"/>
<dbReference type="Proteomes" id="UP000018143">
    <property type="component" value="Unassembled WGS sequence"/>
</dbReference>
<evidence type="ECO:0000313" key="2">
    <source>
        <dbReference type="Proteomes" id="UP000018143"/>
    </source>
</evidence>
<accession>T1DVK3</accession>
<sequence>MGLKSFYFYIFLNFYHSNTLNIHQTQNLLIKHQSKNLKLTALF</sequence>
<evidence type="ECO:0000313" key="1">
    <source>
        <dbReference type="EMBL" id="GAD18818.1"/>
    </source>
</evidence>
<dbReference type="EMBL" id="BASD01000009">
    <property type="protein sequence ID" value="GAD18818.1"/>
    <property type="molecule type" value="Genomic_DNA"/>
</dbReference>
<protein>
    <submittedName>
        <fullName evidence="1">Uncharacterized protein</fullName>
    </submittedName>
</protein>